<dbReference type="Proteomes" id="UP001310594">
    <property type="component" value="Unassembled WGS sequence"/>
</dbReference>
<comment type="caution">
    <text evidence="1">The sequence shown here is derived from an EMBL/GenBank/DDBJ whole genome shotgun (WGS) entry which is preliminary data.</text>
</comment>
<evidence type="ECO:0000313" key="1">
    <source>
        <dbReference type="EMBL" id="KAK5697572.1"/>
    </source>
</evidence>
<accession>A0AAN7W3M6</accession>
<evidence type="ECO:0000313" key="2">
    <source>
        <dbReference type="Proteomes" id="UP001310594"/>
    </source>
</evidence>
<gene>
    <name evidence="1" type="ORF">LTR97_007710</name>
</gene>
<reference evidence="1" key="1">
    <citation type="submission" date="2023-08" db="EMBL/GenBank/DDBJ databases">
        <title>Black Yeasts Isolated from many extreme environments.</title>
        <authorList>
            <person name="Coleine C."/>
            <person name="Stajich J.E."/>
            <person name="Selbmann L."/>
        </authorList>
    </citation>
    <scope>NUCLEOTIDE SEQUENCE</scope>
    <source>
        <strain evidence="1">CCFEE 5810</strain>
    </source>
</reference>
<sequence>MAPSLDTLPPELLEMIVDMPTEGQRDLISCLRSTCRVVQQNLDKPFAKAYFTVRYVYLDELKLREVCALSNVPLLATQVKTLMVICRPAEDAKYLAFHVGDGRLTWNDFDLALQRLVNLKQIVFKDTTVYEATEDHRVGSAQFQTVDISIAFATFMLAFERRKVRLKAIHFYCYGGCSDLHCLRSVRLGDTASLLRLDSTLANLELLRIRLLPIVASPWISGERVWAYNCPCSAHWLTRCSAGTKAGHDLGAALQRCPELKDLVLQCSMGAGALTAIHQLASAVSLPKLQNFTLSNSLCTVEDLMLFFTQHRATLRRCVLHTVFMGEDDPNCFRDLLEFIGERMNFSKLGLAQLGIGRFLIDFIPMYCTIAMYEFNWADNSDPEGWILVNVKRSVLLEGHQEVQSGLARMQQCLTFRQYRH</sequence>
<name>A0AAN7W3M6_9PEZI</name>
<dbReference type="AlphaFoldDB" id="A0AAN7W3M6"/>
<dbReference type="EMBL" id="JAVRQU010000011">
    <property type="protein sequence ID" value="KAK5697572.1"/>
    <property type="molecule type" value="Genomic_DNA"/>
</dbReference>
<proteinExistence type="predicted"/>
<organism evidence="1 2">
    <name type="scientific">Elasticomyces elasticus</name>
    <dbReference type="NCBI Taxonomy" id="574655"/>
    <lineage>
        <taxon>Eukaryota</taxon>
        <taxon>Fungi</taxon>
        <taxon>Dikarya</taxon>
        <taxon>Ascomycota</taxon>
        <taxon>Pezizomycotina</taxon>
        <taxon>Dothideomycetes</taxon>
        <taxon>Dothideomycetidae</taxon>
        <taxon>Mycosphaerellales</taxon>
        <taxon>Teratosphaeriaceae</taxon>
        <taxon>Elasticomyces</taxon>
    </lineage>
</organism>
<protein>
    <submittedName>
        <fullName evidence="1">Uncharacterized protein</fullName>
    </submittedName>
</protein>